<protein>
    <submittedName>
        <fullName evidence="1">Uncharacterized protein</fullName>
    </submittedName>
</protein>
<dbReference type="EMBL" id="CACVAS010000020">
    <property type="protein sequence ID" value="CAA6801121.1"/>
    <property type="molecule type" value="Genomic_DNA"/>
</dbReference>
<reference evidence="1" key="1">
    <citation type="submission" date="2020-01" db="EMBL/GenBank/DDBJ databases">
        <authorList>
            <person name="Meier V. D."/>
            <person name="Meier V D."/>
        </authorList>
    </citation>
    <scope>NUCLEOTIDE SEQUENCE</scope>
    <source>
        <strain evidence="1">HLG_WM_MAG_01</strain>
    </source>
</reference>
<dbReference type="AlphaFoldDB" id="A0A6S6RYF6"/>
<accession>A0A6S6RYF6</accession>
<evidence type="ECO:0000313" key="1">
    <source>
        <dbReference type="EMBL" id="CAA6801121.1"/>
    </source>
</evidence>
<gene>
    <name evidence="1" type="ORF">HELGO_WM2399</name>
</gene>
<sequence>MKKFDFEKLEFVDSFVVFLDILGFRELVMSDNESKLQTINSHFYMIEIGLNKIREELIQEFELNLAIDRQFKLDYIIISDSIIITMKMIKYDFSDMPEEQFKSLQKYFNDTNEFKKIKKKKEIQKDIYLAVNEMINLHNVLNKAAFEKLCEVVVKSQRYLASQNVWLRGAISAGTTHISQNKKQIIGKAYIKAYELEGKAKFPRVVLDTNILEALNIKSEDEFIKTVPYMFSWNETSLEKDMPLFLDYVGFLIYIPTDENKKFLNQIIESLIKDFQVTKGLSYHDKYFWSLEYMQVCLKRGGEDYNDLLHRLNEIKDK</sequence>
<organism evidence="1">
    <name type="scientific">uncultured Sulfurovum sp</name>
    <dbReference type="NCBI Taxonomy" id="269237"/>
    <lineage>
        <taxon>Bacteria</taxon>
        <taxon>Pseudomonadati</taxon>
        <taxon>Campylobacterota</taxon>
        <taxon>Epsilonproteobacteria</taxon>
        <taxon>Campylobacterales</taxon>
        <taxon>Sulfurovaceae</taxon>
        <taxon>Sulfurovum</taxon>
        <taxon>environmental samples</taxon>
    </lineage>
</organism>
<proteinExistence type="predicted"/>
<name>A0A6S6RYF6_9BACT</name>